<evidence type="ECO:0000256" key="4">
    <source>
        <dbReference type="ARBA" id="ARBA00022692"/>
    </source>
</evidence>
<evidence type="ECO:0000256" key="7">
    <source>
        <dbReference type="RuleBase" id="RU363032"/>
    </source>
</evidence>
<dbReference type="Gene3D" id="1.10.3720.10">
    <property type="entry name" value="MetI-like"/>
    <property type="match status" value="1"/>
</dbReference>
<evidence type="ECO:0000313" key="10">
    <source>
        <dbReference type="EMBL" id="GII77268.1"/>
    </source>
</evidence>
<gene>
    <name evidence="10" type="primary">cebF_2</name>
    <name evidence="10" type="ORF">Sru01_22500</name>
</gene>
<evidence type="ECO:0000256" key="2">
    <source>
        <dbReference type="ARBA" id="ARBA00022448"/>
    </source>
</evidence>
<sequence length="325" mass="36351">MSVNVRAHRADPAPPPPRPGRHHSGSSRRYWSQLDLKATPYFLISPYFILFAIFGLFPLVFTLWVSMHDYELAGGDAKFTGLENYTNLLADGDFWNAVINTVGMFVLATLPQLVIALMLANALNKRLRGRLFFRLGVLLPLVTSVVAVAVVFTQLYGRDFGLINWVLGFFGVENINWQNAKWSSWVAIASMVDWRWTGYNAIIYLAGMQTIPRDLYEAASIDGATPRKQFWSITLPMIRPTIIFTVFVSTIGGLTLFAEPVMFGNGRMDGGSTGQFQTIAMYIVKQGFRDFDYGYAAAAAWLLFILILIGVAINYSFVRRIGGSK</sequence>
<evidence type="ECO:0000256" key="1">
    <source>
        <dbReference type="ARBA" id="ARBA00004651"/>
    </source>
</evidence>
<organism evidence="10 11">
    <name type="scientific">Sphaerisporangium rufum</name>
    <dbReference type="NCBI Taxonomy" id="1381558"/>
    <lineage>
        <taxon>Bacteria</taxon>
        <taxon>Bacillati</taxon>
        <taxon>Actinomycetota</taxon>
        <taxon>Actinomycetes</taxon>
        <taxon>Streptosporangiales</taxon>
        <taxon>Streptosporangiaceae</taxon>
        <taxon>Sphaerisporangium</taxon>
    </lineage>
</organism>
<comment type="similarity">
    <text evidence="7">Belongs to the binding-protein-dependent transport system permease family.</text>
</comment>
<evidence type="ECO:0000313" key="11">
    <source>
        <dbReference type="Proteomes" id="UP000655287"/>
    </source>
</evidence>
<keyword evidence="5 7" id="KW-1133">Transmembrane helix</keyword>
<keyword evidence="3" id="KW-1003">Cell membrane</keyword>
<dbReference type="InterPro" id="IPR035906">
    <property type="entry name" value="MetI-like_sf"/>
</dbReference>
<feature type="transmembrane region" description="Helical" evidence="7">
    <location>
        <begin position="237"/>
        <end position="258"/>
    </location>
</feature>
<feature type="transmembrane region" description="Helical" evidence="7">
    <location>
        <begin position="131"/>
        <end position="154"/>
    </location>
</feature>
<dbReference type="InterPro" id="IPR051393">
    <property type="entry name" value="ABC_transporter_permease"/>
</dbReference>
<reference evidence="10" key="1">
    <citation type="submission" date="2021-01" db="EMBL/GenBank/DDBJ databases">
        <title>Whole genome shotgun sequence of Sphaerisporangium rufum NBRC 109079.</title>
        <authorList>
            <person name="Komaki H."/>
            <person name="Tamura T."/>
        </authorList>
    </citation>
    <scope>NUCLEOTIDE SEQUENCE</scope>
    <source>
        <strain evidence="10">NBRC 109079</strain>
    </source>
</reference>
<keyword evidence="6 7" id="KW-0472">Membrane</keyword>
<dbReference type="PANTHER" id="PTHR30193">
    <property type="entry name" value="ABC TRANSPORTER PERMEASE PROTEIN"/>
    <property type="match status" value="1"/>
</dbReference>
<dbReference type="GO" id="GO:0005886">
    <property type="term" value="C:plasma membrane"/>
    <property type="evidence" value="ECO:0007669"/>
    <property type="project" value="UniProtKB-SubCell"/>
</dbReference>
<protein>
    <submittedName>
        <fullName evidence="10">Sugar ABC transporter permease</fullName>
    </submittedName>
</protein>
<dbReference type="Proteomes" id="UP000655287">
    <property type="component" value="Unassembled WGS sequence"/>
</dbReference>
<evidence type="ECO:0000259" key="9">
    <source>
        <dbReference type="PROSITE" id="PS50928"/>
    </source>
</evidence>
<proteinExistence type="inferred from homology"/>
<feature type="domain" description="ABC transmembrane type-1" evidence="9">
    <location>
        <begin position="98"/>
        <end position="314"/>
    </location>
</feature>
<keyword evidence="2 7" id="KW-0813">Transport</keyword>
<feature type="region of interest" description="Disordered" evidence="8">
    <location>
        <begin position="1"/>
        <end position="26"/>
    </location>
</feature>
<dbReference type="SUPFAM" id="SSF161098">
    <property type="entry name" value="MetI-like"/>
    <property type="match status" value="1"/>
</dbReference>
<evidence type="ECO:0000256" key="5">
    <source>
        <dbReference type="ARBA" id="ARBA00022989"/>
    </source>
</evidence>
<evidence type="ECO:0000256" key="6">
    <source>
        <dbReference type="ARBA" id="ARBA00023136"/>
    </source>
</evidence>
<dbReference type="AlphaFoldDB" id="A0A919R0T8"/>
<comment type="subcellular location">
    <subcellularLocation>
        <location evidence="1 7">Cell membrane</location>
        <topology evidence="1 7">Multi-pass membrane protein</topology>
    </subcellularLocation>
</comment>
<dbReference type="EMBL" id="BOOU01000033">
    <property type="protein sequence ID" value="GII77268.1"/>
    <property type="molecule type" value="Genomic_DNA"/>
</dbReference>
<name>A0A919R0T8_9ACTN</name>
<dbReference type="PROSITE" id="PS50928">
    <property type="entry name" value="ABC_TM1"/>
    <property type="match status" value="1"/>
</dbReference>
<accession>A0A919R0T8</accession>
<comment type="caution">
    <text evidence="10">The sequence shown here is derived from an EMBL/GenBank/DDBJ whole genome shotgun (WGS) entry which is preliminary data.</text>
</comment>
<dbReference type="GO" id="GO:0055085">
    <property type="term" value="P:transmembrane transport"/>
    <property type="evidence" value="ECO:0007669"/>
    <property type="project" value="InterPro"/>
</dbReference>
<keyword evidence="4 7" id="KW-0812">Transmembrane</keyword>
<dbReference type="RefSeq" id="WP_203984078.1">
    <property type="nucleotide sequence ID" value="NZ_BOOU01000033.1"/>
</dbReference>
<feature type="transmembrane region" description="Helical" evidence="7">
    <location>
        <begin position="41"/>
        <end position="65"/>
    </location>
</feature>
<evidence type="ECO:0000256" key="3">
    <source>
        <dbReference type="ARBA" id="ARBA00022475"/>
    </source>
</evidence>
<dbReference type="InterPro" id="IPR000515">
    <property type="entry name" value="MetI-like"/>
</dbReference>
<feature type="transmembrane region" description="Helical" evidence="7">
    <location>
        <begin position="295"/>
        <end position="318"/>
    </location>
</feature>
<keyword evidence="11" id="KW-1185">Reference proteome</keyword>
<dbReference type="PANTHER" id="PTHR30193:SF37">
    <property type="entry name" value="INNER MEMBRANE ABC TRANSPORTER PERMEASE PROTEIN YCJO"/>
    <property type="match status" value="1"/>
</dbReference>
<dbReference type="Pfam" id="PF00528">
    <property type="entry name" value="BPD_transp_1"/>
    <property type="match status" value="1"/>
</dbReference>
<evidence type="ECO:0000256" key="8">
    <source>
        <dbReference type="SAM" id="MobiDB-lite"/>
    </source>
</evidence>
<dbReference type="CDD" id="cd06261">
    <property type="entry name" value="TM_PBP2"/>
    <property type="match status" value="1"/>
</dbReference>
<feature type="transmembrane region" description="Helical" evidence="7">
    <location>
        <begin position="94"/>
        <end position="119"/>
    </location>
</feature>